<keyword evidence="2" id="KW-1185">Reference proteome</keyword>
<dbReference type="OrthoDB" id="1734762at2759"/>
<reference evidence="1" key="1">
    <citation type="submission" date="2020-01" db="EMBL/GenBank/DDBJ databases">
        <title>Genome sequence of Kobresia littledalei, the first chromosome-level genome in the family Cyperaceae.</title>
        <authorList>
            <person name="Qu G."/>
        </authorList>
    </citation>
    <scope>NUCLEOTIDE SEQUENCE</scope>
    <source>
        <strain evidence="1">C.B.Clarke</strain>
        <tissue evidence="1">Leaf</tissue>
    </source>
</reference>
<organism evidence="1 2">
    <name type="scientific">Carex littledalei</name>
    <dbReference type="NCBI Taxonomy" id="544730"/>
    <lineage>
        <taxon>Eukaryota</taxon>
        <taxon>Viridiplantae</taxon>
        <taxon>Streptophyta</taxon>
        <taxon>Embryophyta</taxon>
        <taxon>Tracheophyta</taxon>
        <taxon>Spermatophyta</taxon>
        <taxon>Magnoliopsida</taxon>
        <taxon>Liliopsida</taxon>
        <taxon>Poales</taxon>
        <taxon>Cyperaceae</taxon>
        <taxon>Cyperoideae</taxon>
        <taxon>Cariceae</taxon>
        <taxon>Carex</taxon>
        <taxon>Carex subgen. Euthyceras</taxon>
    </lineage>
</organism>
<dbReference type="EMBL" id="SWLB01000013">
    <property type="protein sequence ID" value="KAF3331126.1"/>
    <property type="molecule type" value="Genomic_DNA"/>
</dbReference>
<dbReference type="AlphaFoldDB" id="A0A833R0T2"/>
<gene>
    <name evidence="1" type="ORF">FCM35_KLT04480</name>
</gene>
<comment type="caution">
    <text evidence="1">The sequence shown here is derived from an EMBL/GenBank/DDBJ whole genome shotgun (WGS) entry which is preliminary data.</text>
</comment>
<protein>
    <submittedName>
        <fullName evidence="1">Aspartic proteinase-like protein 1 isoform X1</fullName>
    </submittedName>
</protein>
<dbReference type="SUPFAM" id="SSF50630">
    <property type="entry name" value="Acid proteases"/>
    <property type="match status" value="1"/>
</dbReference>
<dbReference type="InterPro" id="IPR021109">
    <property type="entry name" value="Peptidase_aspartic_dom_sf"/>
</dbReference>
<dbReference type="Proteomes" id="UP000623129">
    <property type="component" value="Unassembled WGS sequence"/>
</dbReference>
<name>A0A833R0T2_9POAL</name>
<sequence length="92" mass="10270">MKGGFILIGVGDKVIRLWSAQTNKYMDEFYVPTGSSLADDDFDENKDKDLGMYNPAESSTSCHLPCSHELCQLGSSCKVDKQPCPYNISYYT</sequence>
<evidence type="ECO:0000313" key="2">
    <source>
        <dbReference type="Proteomes" id="UP000623129"/>
    </source>
</evidence>
<evidence type="ECO:0000313" key="1">
    <source>
        <dbReference type="EMBL" id="KAF3331126.1"/>
    </source>
</evidence>
<proteinExistence type="predicted"/>
<accession>A0A833R0T2</accession>